<evidence type="ECO:0000256" key="1">
    <source>
        <dbReference type="ARBA" id="ARBA00005959"/>
    </source>
</evidence>
<dbReference type="CDD" id="cd05239">
    <property type="entry name" value="GDP_FS_SDR_e"/>
    <property type="match status" value="1"/>
</dbReference>
<keyword evidence="2 5" id="KW-0521">NADP</keyword>
<feature type="binding site" evidence="5">
    <location>
        <begin position="198"/>
        <end position="201"/>
    </location>
    <ligand>
        <name>NADP(+)</name>
        <dbReference type="ChEBI" id="CHEBI:58349"/>
    </ligand>
</feature>
<comment type="function">
    <text evidence="5">Catalyzes the two-step NADP-dependent conversion of GDP-4-dehydro-6-deoxy-D-mannose to GDP-fucose, involving an epimerase and a reductase reaction.</text>
</comment>
<dbReference type="EC" id="1.1.1.271" evidence="5"/>
<proteinExistence type="inferred from homology"/>
<accession>A0ABV8Z394</accession>
<dbReference type="InterPro" id="IPR028614">
    <property type="entry name" value="GDP_fucose/colitose_synth"/>
</dbReference>
<dbReference type="Gene3D" id="3.90.25.10">
    <property type="entry name" value="UDP-galactose 4-epimerase, domain 1"/>
    <property type="match status" value="1"/>
</dbReference>
<dbReference type="InterPro" id="IPR036291">
    <property type="entry name" value="NAD(P)-bd_dom_sf"/>
</dbReference>
<keyword evidence="3 5" id="KW-0560">Oxidoreductase</keyword>
<comment type="caution">
    <text evidence="7">The sequence shown here is derived from an EMBL/GenBank/DDBJ whole genome shotgun (WGS) entry which is preliminary data.</text>
</comment>
<gene>
    <name evidence="5" type="primary">fcl</name>
    <name evidence="7" type="ORF">ACFPH6_42290</name>
</gene>
<evidence type="ECO:0000313" key="7">
    <source>
        <dbReference type="EMBL" id="MFC4471051.1"/>
    </source>
</evidence>
<evidence type="ECO:0000256" key="2">
    <source>
        <dbReference type="ARBA" id="ARBA00022857"/>
    </source>
</evidence>
<comment type="pathway">
    <text evidence="5">Nucleotide-sugar biosynthesis; GDP-L-fucose biosynthesis via de novo pathway; GDP-L-fucose from GDP-alpha-D-mannose: step 2/2.</text>
</comment>
<dbReference type="RefSeq" id="WP_386352735.1">
    <property type="nucleotide sequence ID" value="NZ_JBHSFG010000087.1"/>
</dbReference>
<evidence type="ECO:0000256" key="3">
    <source>
        <dbReference type="ARBA" id="ARBA00023002"/>
    </source>
</evidence>
<feature type="binding site" evidence="5">
    <location>
        <position position="214"/>
    </location>
    <ligand>
        <name>NADP(+)</name>
        <dbReference type="ChEBI" id="CHEBI:58349"/>
    </ligand>
</feature>
<feature type="binding site" evidence="5">
    <location>
        <position position="222"/>
    </location>
    <ligand>
        <name>substrate</name>
    </ligand>
</feature>
<keyword evidence="8" id="KW-1185">Reference proteome</keyword>
<feature type="binding site" evidence="5">
    <location>
        <position position="244"/>
    </location>
    <ligand>
        <name>substrate</name>
    </ligand>
</feature>
<dbReference type="PANTHER" id="PTHR43238:SF1">
    <property type="entry name" value="GDP-L-FUCOSE SYNTHASE"/>
    <property type="match status" value="1"/>
</dbReference>
<reference evidence="8" key="1">
    <citation type="journal article" date="2019" name="Int. J. Syst. Evol. Microbiol.">
        <title>The Global Catalogue of Microorganisms (GCM) 10K type strain sequencing project: providing services to taxonomists for standard genome sequencing and annotation.</title>
        <authorList>
            <consortium name="The Broad Institute Genomics Platform"/>
            <consortium name="The Broad Institute Genome Sequencing Center for Infectious Disease"/>
            <person name="Wu L."/>
            <person name="Ma J."/>
        </authorList>
    </citation>
    <scope>NUCLEOTIDE SEQUENCE [LARGE SCALE GENOMIC DNA]</scope>
    <source>
        <strain evidence="8">DT43</strain>
    </source>
</reference>
<keyword evidence="4 5" id="KW-0413">Isomerase</keyword>
<comment type="similarity">
    <text evidence="1 5">Belongs to the NAD(P)-dependent epimerase/dehydratase family. Fucose synthase subfamily.</text>
</comment>
<feature type="binding site" evidence="5">
    <location>
        <begin position="140"/>
        <end position="143"/>
    </location>
    <ligand>
        <name>NADP(+)</name>
        <dbReference type="ChEBI" id="CHEBI:58349"/>
    </ligand>
</feature>
<keyword evidence="5" id="KW-0511">Multifunctional enzyme</keyword>
<feature type="active site" description="Proton donor/acceptor" evidence="5">
    <location>
        <position position="171"/>
    </location>
</feature>
<sequence>METCTKISRDVTTHPTASLLSAASPERDGKIDRPIDRSVRVFVCGRNGLVGSAVCRHLAREGFTDVVGPGSAELDLRERRAVRDWFAATRPGMVVLAAARVGGIKANATRPAEFLSDNLRIQVNVLDAALEHEVERLLFLGSSCIYPKFADQPIREESLLTGPLEPTNDAYAIAKIAGIVQVQAVRRQHGLRWISAMPTNLYGPGDNFHPEHSHVLPSLIRRFHEARQTGAPQVVNWGSGTPRREFLHVDDLARACLHLLEHYDGDEPVNVGTGTDLTIRELAEMVAEVIGYRGRIEWDADQPDGTPRKLLDISRITALGWAPRIDLREGLRQVCAWYVDRLASGNLRH</sequence>
<comment type="catalytic activity">
    <reaction evidence="5">
        <text>GDP-beta-L-fucose + NADP(+) = GDP-4-dehydro-alpha-D-rhamnose + NADPH + H(+)</text>
        <dbReference type="Rhea" id="RHEA:18885"/>
        <dbReference type="ChEBI" id="CHEBI:15378"/>
        <dbReference type="ChEBI" id="CHEBI:57273"/>
        <dbReference type="ChEBI" id="CHEBI:57783"/>
        <dbReference type="ChEBI" id="CHEBI:57964"/>
        <dbReference type="ChEBI" id="CHEBI:58349"/>
        <dbReference type="EC" id="1.1.1.271"/>
    </reaction>
</comment>
<dbReference type="SUPFAM" id="SSF51735">
    <property type="entry name" value="NAD(P)-binding Rossmann-fold domains"/>
    <property type="match status" value="1"/>
</dbReference>
<dbReference type="EMBL" id="JBHSFG010000087">
    <property type="protein sequence ID" value="MFC4471051.1"/>
    <property type="molecule type" value="Genomic_DNA"/>
</dbReference>
<dbReference type="HAMAP" id="MF_00956">
    <property type="entry name" value="GDP_fucose_synth"/>
    <property type="match status" value="1"/>
</dbReference>
<feature type="site" description="Important for catalytic activity" evidence="5">
    <location>
        <position position="144"/>
    </location>
</feature>
<name>A0ABV8Z394_9ACTN</name>
<organism evidence="7 8">
    <name type="scientific">Streptomyces xiangluensis</name>
    <dbReference type="NCBI Taxonomy" id="2665720"/>
    <lineage>
        <taxon>Bacteria</taxon>
        <taxon>Bacillati</taxon>
        <taxon>Actinomycetota</taxon>
        <taxon>Actinomycetes</taxon>
        <taxon>Kitasatosporales</taxon>
        <taxon>Streptomycetaceae</taxon>
        <taxon>Streptomyces</taxon>
    </lineage>
</organism>
<evidence type="ECO:0000256" key="4">
    <source>
        <dbReference type="ARBA" id="ARBA00023235"/>
    </source>
</evidence>
<dbReference type="Proteomes" id="UP001596012">
    <property type="component" value="Unassembled WGS sequence"/>
</dbReference>
<dbReference type="InterPro" id="IPR001509">
    <property type="entry name" value="Epimerase_deHydtase"/>
</dbReference>
<feature type="binding site" evidence="5">
    <location>
        <position position="237"/>
    </location>
    <ligand>
        <name>substrate</name>
    </ligand>
</feature>
<feature type="site" description="Important for catalytic activity" evidence="5">
    <location>
        <position position="142"/>
    </location>
</feature>
<feature type="domain" description="NAD-dependent epimerase/dehydratase" evidence="6">
    <location>
        <begin position="41"/>
        <end position="272"/>
    </location>
</feature>
<feature type="binding site" evidence="5">
    <location>
        <position position="304"/>
    </location>
    <ligand>
        <name>substrate</name>
    </ligand>
</feature>
<feature type="binding site" evidence="5">
    <location>
        <begin position="45"/>
        <end position="51"/>
    </location>
    <ligand>
        <name>NADP(+)</name>
        <dbReference type="ChEBI" id="CHEBI:58349"/>
    </ligand>
</feature>
<feature type="binding site" evidence="5">
    <location>
        <position position="175"/>
    </location>
    <ligand>
        <name>NADP(+)</name>
        <dbReference type="ChEBI" id="CHEBI:58349"/>
    </ligand>
</feature>
<evidence type="ECO:0000259" key="6">
    <source>
        <dbReference type="Pfam" id="PF01370"/>
    </source>
</evidence>
<evidence type="ECO:0000313" key="8">
    <source>
        <dbReference type="Proteomes" id="UP001596012"/>
    </source>
</evidence>
<evidence type="ECO:0000256" key="5">
    <source>
        <dbReference type="HAMAP-Rule" id="MF_00956"/>
    </source>
</evidence>
<dbReference type="Gene3D" id="3.40.50.720">
    <property type="entry name" value="NAD(P)-binding Rossmann-like Domain"/>
    <property type="match status" value="1"/>
</dbReference>
<protein>
    <recommendedName>
        <fullName evidence="5">GDP-L-fucose synthase</fullName>
        <ecNumber evidence="5">1.1.1.271</ecNumber>
    </recommendedName>
    <alternativeName>
        <fullName evidence="5">GDP-4-keto-6-deoxy-D-mannose-3,5-epimerase-4-reductase</fullName>
    </alternativeName>
</protein>
<dbReference type="PANTHER" id="PTHR43238">
    <property type="entry name" value="GDP-L-FUCOSE SYNTHASE"/>
    <property type="match status" value="1"/>
</dbReference>
<dbReference type="Pfam" id="PF01370">
    <property type="entry name" value="Epimerase"/>
    <property type="match status" value="1"/>
</dbReference>